<evidence type="ECO:0000256" key="2">
    <source>
        <dbReference type="SAM" id="Phobius"/>
    </source>
</evidence>
<keyword evidence="7" id="KW-1185">Reference proteome</keyword>
<proteinExistence type="predicted"/>
<dbReference type="InterPro" id="IPR015919">
    <property type="entry name" value="Cadherin-like_sf"/>
</dbReference>
<dbReference type="PANTHER" id="PTHR10132:SF14">
    <property type="entry name" value="SARCOGLYCAN ALPHA, ISOFORM C"/>
    <property type="match status" value="1"/>
</dbReference>
<feature type="region of interest" description="Disordered" evidence="1">
    <location>
        <begin position="351"/>
        <end position="403"/>
    </location>
</feature>
<evidence type="ECO:0000313" key="7">
    <source>
        <dbReference type="Proteomes" id="UP001627154"/>
    </source>
</evidence>
<dbReference type="PANTHER" id="PTHR10132">
    <property type="entry name" value="ALPHA-/EPSILON-SARCOGLYCAN FAMILY MEMBER"/>
    <property type="match status" value="1"/>
</dbReference>
<dbReference type="InterPro" id="IPR048346">
    <property type="entry name" value="Sarcoglycan_N"/>
</dbReference>
<evidence type="ECO:0000256" key="1">
    <source>
        <dbReference type="SAM" id="MobiDB-lite"/>
    </source>
</evidence>
<sequence length="403" mass="45601">MLNIISVCCLVLLVGQHACATDVNINSLQVFAIPIVPQYFNWTSDERRNEYRYEASLLDSPDLPSWIHYIYSERTHRGYLYGVAPKDQKNFKLEIIALNKKTYETREKTLEVIVSESDVVSKYQIQLKVNSWNVEEMFDLNRTEMLFDIFRQNIWKNATDLQLTFLAPAVELGARYPLKPGEGVGTVLRIGSSTQFSSDLQNLEKELEPIIRKFSSCNFKKIDDLSERRDEDSEGRDDDTSASTIGSAPASKDQQQQPSAASEWRWLVDKKSALPQRNYRREIFTSVFVPALMLLLLVGFLSAILCLQHDDLITSNGKRGSPLLLDNGNRGNGVQMIQYATMGSNRAGTLRSLPNNQVSCSPTTSDSRLISRSPRDHSNNYVRPKPPPYISSNSFGMSPRADI</sequence>
<feature type="region of interest" description="Disordered" evidence="1">
    <location>
        <begin position="225"/>
        <end position="263"/>
    </location>
</feature>
<evidence type="ECO:0008006" key="8">
    <source>
        <dbReference type="Google" id="ProtNLM"/>
    </source>
</evidence>
<keyword evidence="2" id="KW-0472">Membrane</keyword>
<dbReference type="Pfam" id="PF05510">
    <property type="entry name" value="Sarcoglycan_2"/>
    <property type="match status" value="1"/>
</dbReference>
<keyword evidence="2" id="KW-0812">Transmembrane</keyword>
<dbReference type="SUPFAM" id="SSF49313">
    <property type="entry name" value="Cadherin-like"/>
    <property type="match status" value="1"/>
</dbReference>
<evidence type="ECO:0000313" key="6">
    <source>
        <dbReference type="EMBL" id="KAL3399053.1"/>
    </source>
</evidence>
<keyword evidence="2" id="KW-1133">Transmembrane helix</keyword>
<organism evidence="6 7">
    <name type="scientific">Trichogramma kaykai</name>
    <dbReference type="NCBI Taxonomy" id="54128"/>
    <lineage>
        <taxon>Eukaryota</taxon>
        <taxon>Metazoa</taxon>
        <taxon>Ecdysozoa</taxon>
        <taxon>Arthropoda</taxon>
        <taxon>Hexapoda</taxon>
        <taxon>Insecta</taxon>
        <taxon>Pterygota</taxon>
        <taxon>Neoptera</taxon>
        <taxon>Endopterygota</taxon>
        <taxon>Hymenoptera</taxon>
        <taxon>Apocrita</taxon>
        <taxon>Proctotrupomorpha</taxon>
        <taxon>Chalcidoidea</taxon>
        <taxon>Trichogrammatidae</taxon>
        <taxon>Trichogramma</taxon>
    </lineage>
</organism>
<comment type="caution">
    <text evidence="6">The sequence shown here is derived from an EMBL/GenBank/DDBJ whole genome shotgun (WGS) entry which is preliminary data.</text>
</comment>
<feature type="compositionally biased region" description="Polar residues" evidence="1">
    <location>
        <begin position="351"/>
        <end position="370"/>
    </location>
</feature>
<dbReference type="Proteomes" id="UP001627154">
    <property type="component" value="Unassembled WGS sequence"/>
</dbReference>
<name>A0ABD2X162_9HYME</name>
<accession>A0ABD2X162</accession>
<feature type="signal peptide" evidence="3">
    <location>
        <begin position="1"/>
        <end position="20"/>
    </location>
</feature>
<feature type="domain" description="Sarcoglycan alpha/epsilon N-terminal" evidence="4">
    <location>
        <begin position="25"/>
        <end position="113"/>
    </location>
</feature>
<evidence type="ECO:0000259" key="4">
    <source>
        <dbReference type="Pfam" id="PF05510"/>
    </source>
</evidence>
<dbReference type="EMBL" id="JBJJXI010000058">
    <property type="protein sequence ID" value="KAL3399053.1"/>
    <property type="molecule type" value="Genomic_DNA"/>
</dbReference>
<protein>
    <recommendedName>
        <fullName evidence="8">Epsilon-sarcoglycan</fullName>
    </recommendedName>
</protein>
<dbReference type="AlphaFoldDB" id="A0ABD2X162"/>
<gene>
    <name evidence="6" type="ORF">TKK_007292</name>
</gene>
<dbReference type="Pfam" id="PF20989">
    <property type="entry name" value="Sarcoglycan_2_C"/>
    <property type="match status" value="1"/>
</dbReference>
<evidence type="ECO:0000259" key="5">
    <source>
        <dbReference type="Pfam" id="PF20989"/>
    </source>
</evidence>
<keyword evidence="3" id="KW-0732">Signal</keyword>
<feature type="compositionally biased region" description="Polar residues" evidence="1">
    <location>
        <begin position="242"/>
        <end position="260"/>
    </location>
</feature>
<feature type="chain" id="PRO_5044808148" description="Epsilon-sarcoglycan" evidence="3">
    <location>
        <begin position="21"/>
        <end position="403"/>
    </location>
</feature>
<reference evidence="6 7" key="1">
    <citation type="journal article" date="2024" name="bioRxiv">
        <title>A reference genome for Trichogramma kaykai: A tiny desert-dwelling parasitoid wasp with competing sex-ratio distorters.</title>
        <authorList>
            <person name="Culotta J."/>
            <person name="Lindsey A.R."/>
        </authorList>
    </citation>
    <scope>NUCLEOTIDE SEQUENCE [LARGE SCALE GENOMIC DNA]</scope>
    <source>
        <strain evidence="6 7">KSX58</strain>
    </source>
</reference>
<dbReference type="InterPro" id="IPR008908">
    <property type="entry name" value="Sarcoglycan_alpha/epsilon"/>
</dbReference>
<feature type="domain" description="Sarcoglycan alpha/epsilon second" evidence="5">
    <location>
        <begin position="121"/>
        <end position="222"/>
    </location>
</feature>
<dbReference type="InterPro" id="IPR048347">
    <property type="entry name" value="Sarcoglycan_C"/>
</dbReference>
<feature type="transmembrane region" description="Helical" evidence="2">
    <location>
        <begin position="283"/>
        <end position="307"/>
    </location>
</feature>
<evidence type="ECO:0000256" key="3">
    <source>
        <dbReference type="SAM" id="SignalP"/>
    </source>
</evidence>